<reference evidence="7" key="1">
    <citation type="submission" date="2010-08" db="EMBL/GenBank/DDBJ databases">
        <authorList>
            <consortium name="Caenorhabditis japonica Sequencing Consortium"/>
            <person name="Wilson R.K."/>
        </authorList>
    </citation>
    <scope>NUCLEOTIDE SEQUENCE [LARGE SCALE GENOMIC DNA]</scope>
    <source>
        <strain evidence="7">DF5081</strain>
    </source>
</reference>
<feature type="transmembrane region" description="Helical" evidence="5">
    <location>
        <begin position="170"/>
        <end position="192"/>
    </location>
</feature>
<dbReference type="InterPro" id="IPR002293">
    <property type="entry name" value="AA/rel_permease1"/>
</dbReference>
<feature type="transmembrane region" description="Helical" evidence="5">
    <location>
        <begin position="260"/>
        <end position="285"/>
    </location>
</feature>
<feature type="transmembrane region" description="Helical" evidence="5">
    <location>
        <begin position="339"/>
        <end position="359"/>
    </location>
</feature>
<dbReference type="PANTHER" id="PTHR43243">
    <property type="entry name" value="INNER MEMBRANE TRANSPORTER YGJI-RELATED"/>
    <property type="match status" value="1"/>
</dbReference>
<feature type="transmembrane region" description="Helical" evidence="5">
    <location>
        <begin position="306"/>
        <end position="333"/>
    </location>
</feature>
<keyword evidence="7" id="KW-1185">Reference proteome</keyword>
<keyword evidence="3 5" id="KW-1133">Transmembrane helix</keyword>
<dbReference type="Proteomes" id="UP000005237">
    <property type="component" value="Unassembled WGS sequence"/>
</dbReference>
<protein>
    <recommendedName>
        <fullName evidence="8">Amino acid permease/ SLC12A domain-containing protein</fullName>
    </recommendedName>
</protein>
<dbReference type="Pfam" id="PF13520">
    <property type="entry name" value="AA_permease_2"/>
    <property type="match status" value="1"/>
</dbReference>
<name>A0A8R1E4R6_CAEJA</name>
<reference evidence="6" key="2">
    <citation type="submission" date="2022-06" db="UniProtKB">
        <authorList>
            <consortium name="EnsemblMetazoa"/>
        </authorList>
    </citation>
    <scope>IDENTIFICATION</scope>
    <source>
        <strain evidence="6">DF5081</strain>
    </source>
</reference>
<evidence type="ECO:0000256" key="1">
    <source>
        <dbReference type="ARBA" id="ARBA00004141"/>
    </source>
</evidence>
<feature type="transmembrane region" description="Helical" evidence="5">
    <location>
        <begin position="114"/>
        <end position="131"/>
    </location>
</feature>
<evidence type="ECO:0008006" key="8">
    <source>
        <dbReference type="Google" id="ProtNLM"/>
    </source>
</evidence>
<evidence type="ECO:0000256" key="3">
    <source>
        <dbReference type="ARBA" id="ARBA00022989"/>
    </source>
</evidence>
<feature type="transmembrane region" description="Helical" evidence="5">
    <location>
        <begin position="138"/>
        <end position="158"/>
    </location>
</feature>
<sequence>MFASDLPESMGLPPFAAMEIWKKKMSPCEDGCVRVDQRLISVGVGGESAGATSCSRSNCAGTILATAGEGGSRLRRDPQLIDSTNLLFRGLPAKSLQFEIFSADSSVLSPQMDILTVISALITLCLLLCSLRVVGTICVSLLAVTLLIAASCTMVAFFHSDPENWIKAQFFHFGYQGVLYAICALCACYTGIESTSCLLEETKNPRKRISSILSFLVLTLTTVFFILSVTFSLSTNVTALSEGIMIPEVFSVINIPAAKYMLSVCSVCALSGGVLASFLPATRVIAALCHDRLIPYARDTSTKSPYFAVLLCTLMVSLCSMVQKTVLLDFVIFMAPVKMGITVSTQFVVRCGFFYYCGFNRVAS</sequence>
<proteinExistence type="predicted"/>
<evidence type="ECO:0000313" key="6">
    <source>
        <dbReference type="EnsemblMetazoa" id="CJA21288.1"/>
    </source>
</evidence>
<comment type="subcellular location">
    <subcellularLocation>
        <location evidence="1">Membrane</location>
        <topology evidence="1">Multi-pass membrane protein</topology>
    </subcellularLocation>
</comment>
<evidence type="ECO:0000256" key="5">
    <source>
        <dbReference type="SAM" id="Phobius"/>
    </source>
</evidence>
<keyword evidence="4 5" id="KW-0472">Membrane</keyword>
<dbReference type="Gene3D" id="1.20.1740.10">
    <property type="entry name" value="Amino acid/polyamine transporter I"/>
    <property type="match status" value="1"/>
</dbReference>
<accession>A0A8R1E4R6</accession>
<evidence type="ECO:0000313" key="7">
    <source>
        <dbReference type="Proteomes" id="UP000005237"/>
    </source>
</evidence>
<dbReference type="GO" id="GO:0015171">
    <property type="term" value="F:amino acid transmembrane transporter activity"/>
    <property type="evidence" value="ECO:0007669"/>
    <property type="project" value="TreeGrafter"/>
</dbReference>
<dbReference type="AlphaFoldDB" id="A0A8R1E4R6"/>
<keyword evidence="2 5" id="KW-0812">Transmembrane</keyword>
<feature type="transmembrane region" description="Helical" evidence="5">
    <location>
        <begin position="212"/>
        <end position="233"/>
    </location>
</feature>
<organism evidence="6 7">
    <name type="scientific">Caenorhabditis japonica</name>
    <dbReference type="NCBI Taxonomy" id="281687"/>
    <lineage>
        <taxon>Eukaryota</taxon>
        <taxon>Metazoa</taxon>
        <taxon>Ecdysozoa</taxon>
        <taxon>Nematoda</taxon>
        <taxon>Chromadorea</taxon>
        <taxon>Rhabditida</taxon>
        <taxon>Rhabditina</taxon>
        <taxon>Rhabditomorpha</taxon>
        <taxon>Rhabditoidea</taxon>
        <taxon>Rhabditidae</taxon>
        <taxon>Peloderinae</taxon>
        <taxon>Caenorhabditis</taxon>
    </lineage>
</organism>
<dbReference type="GO" id="GO:0005886">
    <property type="term" value="C:plasma membrane"/>
    <property type="evidence" value="ECO:0007669"/>
    <property type="project" value="TreeGrafter"/>
</dbReference>
<dbReference type="EnsemblMetazoa" id="CJA21288.1">
    <property type="protein sequence ID" value="CJA21288.1"/>
    <property type="gene ID" value="WBGene00176860"/>
</dbReference>
<evidence type="ECO:0000256" key="2">
    <source>
        <dbReference type="ARBA" id="ARBA00022692"/>
    </source>
</evidence>
<dbReference type="PANTHER" id="PTHR43243:SF20">
    <property type="entry name" value="CATIONIC AMINO ACID TRANSPORTER 3"/>
    <property type="match status" value="1"/>
</dbReference>
<evidence type="ECO:0000256" key="4">
    <source>
        <dbReference type="ARBA" id="ARBA00023136"/>
    </source>
</evidence>